<dbReference type="Proteomes" id="UP000050265">
    <property type="component" value="Unassembled WGS sequence"/>
</dbReference>
<organism evidence="1 2">
    <name type="scientific">Pseudomonas amygdali pv. lachrymans</name>
    <name type="common">Pseudomonas syringae pv. lachrymans</name>
    <dbReference type="NCBI Taxonomy" id="53707"/>
    <lineage>
        <taxon>Bacteria</taxon>
        <taxon>Pseudomonadati</taxon>
        <taxon>Pseudomonadota</taxon>
        <taxon>Gammaproteobacteria</taxon>
        <taxon>Pseudomonadales</taxon>
        <taxon>Pseudomonadaceae</taxon>
        <taxon>Pseudomonas</taxon>
        <taxon>Pseudomonas amygdali</taxon>
    </lineage>
</organism>
<comment type="caution">
    <text evidence="1">The sequence shown here is derived from an EMBL/GenBank/DDBJ whole genome shotgun (WGS) entry which is preliminary data.</text>
</comment>
<protein>
    <submittedName>
        <fullName evidence="1">Transposase</fullName>
    </submittedName>
</protein>
<sequence>MASRQYRRSPANRVKSVYVRRYPRFRFGRGEDVTDHFRSPPGQLSFDF</sequence>
<evidence type="ECO:0000313" key="1">
    <source>
        <dbReference type="EMBL" id="KPX67863.1"/>
    </source>
</evidence>
<dbReference type="AlphaFoldDB" id="A0A0N8RWF7"/>
<proteinExistence type="predicted"/>
<name>A0A0N8RWF7_PSEAV</name>
<gene>
    <name evidence="1" type="ORF">ALO35_200130</name>
</gene>
<reference evidence="1 2" key="1">
    <citation type="submission" date="2015-09" db="EMBL/GenBank/DDBJ databases">
        <title>Genome announcement of multiple Pseudomonas syringae strains.</title>
        <authorList>
            <person name="Thakur S."/>
            <person name="Wang P.W."/>
            <person name="Gong Y."/>
            <person name="Weir B.S."/>
            <person name="Guttman D.S."/>
        </authorList>
    </citation>
    <scope>NUCLEOTIDE SEQUENCE [LARGE SCALE GENOMIC DNA]</scope>
    <source>
        <strain evidence="1 2">ICMP3507</strain>
    </source>
</reference>
<evidence type="ECO:0000313" key="2">
    <source>
        <dbReference type="Proteomes" id="UP000050265"/>
    </source>
</evidence>
<accession>A0A0N8RWF7</accession>
<dbReference type="PATRIC" id="fig|53707.9.peg.2730"/>
<dbReference type="EMBL" id="LJQP01000250">
    <property type="protein sequence ID" value="KPX67863.1"/>
    <property type="molecule type" value="Genomic_DNA"/>
</dbReference>